<dbReference type="CDD" id="cd12164">
    <property type="entry name" value="GDH_like_2"/>
    <property type="match status" value="1"/>
</dbReference>
<evidence type="ECO:0000313" key="4">
    <source>
        <dbReference type="EMBL" id="WND05892.1"/>
    </source>
</evidence>
<feature type="domain" description="D-isomer specific 2-hydroxyacid dehydrogenase NAD-binding" evidence="3">
    <location>
        <begin position="103"/>
        <end position="272"/>
    </location>
</feature>
<dbReference type="Proteomes" id="UP001256400">
    <property type="component" value="Chromosome"/>
</dbReference>
<reference evidence="4" key="1">
    <citation type="submission" date="2023-09" db="EMBL/GenBank/DDBJ databases">
        <title>Acinetobacter soli.</title>
        <authorList>
            <person name="Kim B."/>
            <person name="Kim D."/>
            <person name="Park D."/>
        </authorList>
    </citation>
    <scope>NUCLEOTIDE SEQUENCE</scope>
    <source>
        <strain evidence="4">2023.05</strain>
    </source>
</reference>
<dbReference type="AlphaFoldDB" id="A0AB38YWZ4"/>
<dbReference type="RefSeq" id="WP_055415022.1">
    <property type="nucleotide sequence ID" value="NZ_BKFD01000017.1"/>
</dbReference>
<gene>
    <name evidence="4" type="ORF">RHP80_01630</name>
</gene>
<dbReference type="Pfam" id="PF02826">
    <property type="entry name" value="2-Hacid_dh_C"/>
    <property type="match status" value="1"/>
</dbReference>
<dbReference type="EMBL" id="CP134206">
    <property type="protein sequence ID" value="WND05892.1"/>
    <property type="molecule type" value="Genomic_DNA"/>
</dbReference>
<dbReference type="PANTHER" id="PTHR43333">
    <property type="entry name" value="2-HACID_DH_C DOMAIN-CONTAINING PROTEIN"/>
    <property type="match status" value="1"/>
</dbReference>
<name>A0AB38YWZ4_9GAMM</name>
<sequence length="307" mass="34855">MIVIASTKSYARAMLIDAFEAHASPAHFCLPDDPRAQQATTAACWFPDMQQLRQLPELKVIHSMGAGIEHLNLEEIGTDYQICRIVDQHHKQGMLNYLQWGVLYYQRSFDVYLQQQQQHIWRQWSQKNEHDVCVGILGLGELGAYVAQHLAAAGYQVRGWSKSLKNIERVDTFAGWSELPAFLAETQILINLLPLTPETKQILSDQTFRQLPQGAAIINSGRGAHLNVDDLMKSLESDHLRGAILDVFEQEPLPKEHPLWTTPKVVMTPHVASHAPLDVVVQQILENDRRVLRQQPLINTVDYLKGY</sequence>
<evidence type="ECO:0000313" key="5">
    <source>
        <dbReference type="Proteomes" id="UP001256400"/>
    </source>
</evidence>
<accession>A0AB38YWZ4</accession>
<dbReference type="SUPFAM" id="SSF52283">
    <property type="entry name" value="Formate/glycerate dehydrogenase catalytic domain-like"/>
    <property type="match status" value="1"/>
</dbReference>
<dbReference type="PANTHER" id="PTHR43333:SF1">
    <property type="entry name" value="D-ISOMER SPECIFIC 2-HYDROXYACID DEHYDROGENASE NAD-BINDING DOMAIN-CONTAINING PROTEIN"/>
    <property type="match status" value="1"/>
</dbReference>
<dbReference type="Gene3D" id="3.40.50.720">
    <property type="entry name" value="NAD(P)-binding Rossmann-like Domain"/>
    <property type="match status" value="2"/>
</dbReference>
<dbReference type="InterPro" id="IPR006140">
    <property type="entry name" value="D-isomer_DH_NAD-bd"/>
</dbReference>
<protein>
    <submittedName>
        <fullName evidence="4">Glyoxylate/hydroxypyruvate reductase A</fullName>
    </submittedName>
</protein>
<evidence type="ECO:0000259" key="3">
    <source>
        <dbReference type="Pfam" id="PF02826"/>
    </source>
</evidence>
<dbReference type="SUPFAM" id="SSF51735">
    <property type="entry name" value="NAD(P)-binding Rossmann-fold domains"/>
    <property type="match status" value="1"/>
</dbReference>
<dbReference type="InterPro" id="IPR036291">
    <property type="entry name" value="NAD(P)-bd_dom_sf"/>
</dbReference>
<dbReference type="GO" id="GO:0016491">
    <property type="term" value="F:oxidoreductase activity"/>
    <property type="evidence" value="ECO:0007669"/>
    <property type="project" value="UniProtKB-KW"/>
</dbReference>
<evidence type="ECO:0000256" key="2">
    <source>
        <dbReference type="ARBA" id="ARBA00023027"/>
    </source>
</evidence>
<dbReference type="GO" id="GO:0051287">
    <property type="term" value="F:NAD binding"/>
    <property type="evidence" value="ECO:0007669"/>
    <property type="project" value="InterPro"/>
</dbReference>
<keyword evidence="1" id="KW-0560">Oxidoreductase</keyword>
<keyword evidence="2" id="KW-0520">NAD</keyword>
<evidence type="ECO:0000256" key="1">
    <source>
        <dbReference type="ARBA" id="ARBA00023002"/>
    </source>
</evidence>
<proteinExistence type="predicted"/>
<organism evidence="4 5">
    <name type="scientific">Acinetobacter soli</name>
    <dbReference type="NCBI Taxonomy" id="487316"/>
    <lineage>
        <taxon>Bacteria</taxon>
        <taxon>Pseudomonadati</taxon>
        <taxon>Pseudomonadota</taxon>
        <taxon>Gammaproteobacteria</taxon>
        <taxon>Moraxellales</taxon>
        <taxon>Moraxellaceae</taxon>
        <taxon>Acinetobacter</taxon>
    </lineage>
</organism>